<dbReference type="SUPFAM" id="SSF57850">
    <property type="entry name" value="RING/U-box"/>
    <property type="match status" value="1"/>
</dbReference>
<dbReference type="InterPro" id="IPR001841">
    <property type="entry name" value="Znf_RING"/>
</dbReference>
<keyword evidence="8" id="KW-1185">Reference proteome</keyword>
<dbReference type="GO" id="GO:0043161">
    <property type="term" value="P:proteasome-mediated ubiquitin-dependent protein catabolic process"/>
    <property type="evidence" value="ECO:0000318"/>
    <property type="project" value="GO_Central"/>
</dbReference>
<name>A0A5F8G625_MONDO</name>
<evidence type="ECO:0000256" key="4">
    <source>
        <dbReference type="SAM" id="MobiDB-lite"/>
    </source>
</evidence>
<dbReference type="GeneTree" id="ENSGT00940000159443"/>
<dbReference type="STRING" id="13616.ENSMODP00000042925"/>
<feature type="region of interest" description="Disordered" evidence="4">
    <location>
        <begin position="332"/>
        <end position="353"/>
    </location>
</feature>
<reference evidence="7 8" key="1">
    <citation type="journal article" date="2007" name="Nature">
        <title>Genome of the marsupial Monodelphis domestica reveals innovation in non-coding sequences.</title>
        <authorList>
            <person name="Mikkelsen T.S."/>
            <person name="Wakefield M.J."/>
            <person name="Aken B."/>
            <person name="Amemiya C.T."/>
            <person name="Chang J.L."/>
            <person name="Duke S."/>
            <person name="Garber M."/>
            <person name="Gentles A.J."/>
            <person name="Goodstadt L."/>
            <person name="Heger A."/>
            <person name="Jurka J."/>
            <person name="Kamal M."/>
            <person name="Mauceli E."/>
            <person name="Searle S.M."/>
            <person name="Sharpe T."/>
            <person name="Baker M.L."/>
            <person name="Batzer M.A."/>
            <person name="Benos P.V."/>
            <person name="Belov K."/>
            <person name="Clamp M."/>
            <person name="Cook A."/>
            <person name="Cuff J."/>
            <person name="Das R."/>
            <person name="Davidow L."/>
            <person name="Deakin J.E."/>
            <person name="Fazzari M.J."/>
            <person name="Glass J.L."/>
            <person name="Grabherr M."/>
            <person name="Greally J.M."/>
            <person name="Gu W."/>
            <person name="Hore T.A."/>
            <person name="Huttley G.A."/>
            <person name="Kleber M."/>
            <person name="Jirtle R.L."/>
            <person name="Koina E."/>
            <person name="Lee J.T."/>
            <person name="Mahony S."/>
            <person name="Marra M.A."/>
            <person name="Miller R.D."/>
            <person name="Nicholls R.D."/>
            <person name="Oda M."/>
            <person name="Papenfuss A.T."/>
            <person name="Parra Z.E."/>
            <person name="Pollock D.D."/>
            <person name="Ray D.A."/>
            <person name="Schein J.E."/>
            <person name="Speed T.P."/>
            <person name="Thompson K."/>
            <person name="VandeBerg J.L."/>
            <person name="Wade C.M."/>
            <person name="Walker J.A."/>
            <person name="Waters P.D."/>
            <person name="Webber C."/>
            <person name="Weidman J.R."/>
            <person name="Xie X."/>
            <person name="Zody M.C."/>
            <person name="Baldwin J."/>
            <person name="Abdouelleil A."/>
            <person name="Abdulkadir J."/>
            <person name="Abebe A."/>
            <person name="Abera B."/>
            <person name="Abreu J."/>
            <person name="Acer S.C."/>
            <person name="Aftuck L."/>
            <person name="Alexander A."/>
            <person name="An P."/>
            <person name="Anderson E."/>
            <person name="Anderson S."/>
            <person name="Arachi H."/>
            <person name="Azer M."/>
            <person name="Bachantsang P."/>
            <person name="Barry A."/>
            <person name="Bayul T."/>
            <person name="Berlin A."/>
            <person name="Bessette D."/>
            <person name="Bloom T."/>
            <person name="Bloom T."/>
            <person name="Boguslavskiy L."/>
            <person name="Bonnet C."/>
            <person name="Boukhgalter B."/>
            <person name="Bourzgui I."/>
            <person name="Brown A."/>
            <person name="Cahill P."/>
            <person name="Channer S."/>
            <person name="Cheshatsang Y."/>
            <person name="Chuda L."/>
            <person name="Citroen M."/>
            <person name="Collymore A."/>
            <person name="Cooke P."/>
            <person name="Costello M."/>
            <person name="D'Aco K."/>
            <person name="Daza R."/>
            <person name="De Haan G."/>
            <person name="DeGray S."/>
            <person name="DeMaso C."/>
            <person name="Dhargay N."/>
            <person name="Dooley K."/>
            <person name="Dooley E."/>
            <person name="Doricent M."/>
            <person name="Dorje P."/>
            <person name="Dorjee K."/>
            <person name="Dupes A."/>
            <person name="Elong R."/>
            <person name="Falk J."/>
            <person name="Farina A."/>
            <person name="Faro S."/>
            <person name="Ferguson D."/>
            <person name="Fisher S."/>
            <person name="Foley C.D."/>
            <person name="Franke A."/>
            <person name="Friedrich D."/>
            <person name="Gadbois L."/>
            <person name="Gearin G."/>
            <person name="Gearin C.R."/>
            <person name="Giannoukos G."/>
            <person name="Goode T."/>
            <person name="Graham J."/>
            <person name="Grandbois E."/>
            <person name="Grewal S."/>
            <person name="Gyaltsen K."/>
            <person name="Hafez N."/>
            <person name="Hagos B."/>
            <person name="Hall J."/>
            <person name="Henson C."/>
            <person name="Hollinger A."/>
            <person name="Honan T."/>
            <person name="Huard M.D."/>
            <person name="Hughes L."/>
            <person name="Hurhula B."/>
            <person name="Husby M.E."/>
            <person name="Kamat A."/>
            <person name="Kanga B."/>
            <person name="Kashin S."/>
            <person name="Khazanovich D."/>
            <person name="Kisner P."/>
            <person name="Lance K."/>
            <person name="Lara M."/>
            <person name="Lee W."/>
            <person name="Lennon N."/>
            <person name="Letendre F."/>
            <person name="LeVine R."/>
            <person name="Lipovsky A."/>
            <person name="Liu X."/>
            <person name="Liu J."/>
            <person name="Liu S."/>
            <person name="Lokyitsang T."/>
            <person name="Lokyitsang Y."/>
            <person name="Lubonja R."/>
            <person name="Lui A."/>
            <person name="MacDonald P."/>
            <person name="Magnisalis V."/>
            <person name="Maru K."/>
            <person name="Matthews C."/>
            <person name="McCusker W."/>
            <person name="McDonough S."/>
            <person name="Mehta T."/>
            <person name="Meldrim J."/>
            <person name="Meneus L."/>
            <person name="Mihai O."/>
            <person name="Mihalev A."/>
            <person name="Mihova T."/>
            <person name="Mittelman R."/>
            <person name="Mlenga V."/>
            <person name="Montmayeur A."/>
            <person name="Mulrain L."/>
            <person name="Navidi A."/>
            <person name="Naylor J."/>
            <person name="Negash T."/>
            <person name="Nguyen T."/>
            <person name="Nguyen N."/>
            <person name="Nicol R."/>
            <person name="Norbu C."/>
            <person name="Norbu N."/>
            <person name="Novod N."/>
            <person name="O'Neill B."/>
            <person name="Osman S."/>
            <person name="Markiewicz E."/>
            <person name="Oyono O.L."/>
            <person name="Patti C."/>
            <person name="Phunkhang P."/>
            <person name="Pierre F."/>
            <person name="Priest M."/>
            <person name="Raghuraman S."/>
            <person name="Rege F."/>
            <person name="Reyes R."/>
            <person name="Rise C."/>
            <person name="Rogov P."/>
            <person name="Ross K."/>
            <person name="Ryan E."/>
            <person name="Settipalli S."/>
            <person name="Shea T."/>
            <person name="Sherpa N."/>
            <person name="Shi L."/>
            <person name="Shih D."/>
            <person name="Sparrow T."/>
            <person name="Spaulding J."/>
            <person name="Stalker J."/>
            <person name="Stange-Thomann N."/>
            <person name="Stavropoulos S."/>
            <person name="Stone C."/>
            <person name="Strader C."/>
            <person name="Tesfaye S."/>
            <person name="Thomson T."/>
            <person name="Thoulutsang Y."/>
            <person name="Thoulutsang D."/>
            <person name="Topham K."/>
            <person name="Topping I."/>
            <person name="Tsamla T."/>
            <person name="Vassiliev H."/>
            <person name="Vo A."/>
            <person name="Wangchuk T."/>
            <person name="Wangdi T."/>
            <person name="Weiand M."/>
            <person name="Wilkinson J."/>
            <person name="Wilson A."/>
            <person name="Yadav S."/>
            <person name="Young G."/>
            <person name="Yu Q."/>
            <person name="Zembek L."/>
            <person name="Zhong D."/>
            <person name="Zimmer A."/>
            <person name="Zwirko Z."/>
            <person name="Jaffe D.B."/>
            <person name="Alvarez P."/>
            <person name="Brockman W."/>
            <person name="Butler J."/>
            <person name="Chin C."/>
            <person name="Gnerre S."/>
            <person name="MacCallum I."/>
            <person name="Graves J.A."/>
            <person name="Ponting C.P."/>
            <person name="Breen M."/>
            <person name="Samollow P.B."/>
            <person name="Lander E.S."/>
            <person name="Lindblad-Toh K."/>
        </authorList>
    </citation>
    <scope>NUCLEOTIDE SEQUENCE [LARGE SCALE GENOMIC DNA]</scope>
</reference>
<dbReference type="InParanoid" id="A0A5F8G625"/>
<feature type="compositionally biased region" description="Polar residues" evidence="4">
    <location>
        <begin position="1"/>
        <end position="17"/>
    </location>
</feature>
<evidence type="ECO:0000256" key="5">
    <source>
        <dbReference type="SAM" id="Phobius"/>
    </source>
</evidence>
<reference evidence="7" key="2">
    <citation type="submission" date="2025-08" db="UniProtKB">
        <authorList>
            <consortium name="Ensembl"/>
        </authorList>
    </citation>
    <scope>IDENTIFICATION</scope>
</reference>
<dbReference type="GO" id="GO:0008270">
    <property type="term" value="F:zinc ion binding"/>
    <property type="evidence" value="ECO:0007669"/>
    <property type="project" value="UniProtKB-KW"/>
</dbReference>
<keyword evidence="5" id="KW-1133">Transmembrane helix</keyword>
<evidence type="ECO:0000256" key="2">
    <source>
        <dbReference type="ARBA" id="ARBA00022771"/>
    </source>
</evidence>
<feature type="transmembrane region" description="Helical" evidence="5">
    <location>
        <begin position="229"/>
        <end position="254"/>
    </location>
</feature>
<accession>A0A5F8G625</accession>
<dbReference type="AlphaFoldDB" id="A0A5F8G625"/>
<protein>
    <recommendedName>
        <fullName evidence="6">RING-type domain-containing protein</fullName>
    </recommendedName>
</protein>
<dbReference type="InterPro" id="IPR013083">
    <property type="entry name" value="Znf_RING/FYVE/PHD"/>
</dbReference>
<organism evidence="7 8">
    <name type="scientific">Monodelphis domestica</name>
    <name type="common">Gray short-tailed opossum</name>
    <dbReference type="NCBI Taxonomy" id="13616"/>
    <lineage>
        <taxon>Eukaryota</taxon>
        <taxon>Metazoa</taxon>
        <taxon>Chordata</taxon>
        <taxon>Craniata</taxon>
        <taxon>Vertebrata</taxon>
        <taxon>Euteleostomi</taxon>
        <taxon>Mammalia</taxon>
        <taxon>Metatheria</taxon>
        <taxon>Didelphimorphia</taxon>
        <taxon>Didelphidae</taxon>
        <taxon>Monodelphis</taxon>
    </lineage>
</organism>
<evidence type="ECO:0000259" key="6">
    <source>
        <dbReference type="Pfam" id="PF17123"/>
    </source>
</evidence>
<feature type="region of interest" description="Disordered" evidence="4">
    <location>
        <begin position="1"/>
        <end position="28"/>
    </location>
</feature>
<evidence type="ECO:0000313" key="8">
    <source>
        <dbReference type="Proteomes" id="UP000002280"/>
    </source>
</evidence>
<keyword evidence="5" id="KW-0472">Membrane</keyword>
<dbReference type="GO" id="GO:0012505">
    <property type="term" value="C:endomembrane system"/>
    <property type="evidence" value="ECO:0000318"/>
    <property type="project" value="GO_Central"/>
</dbReference>
<dbReference type="Proteomes" id="UP000002280">
    <property type="component" value="Chromosome 1"/>
</dbReference>
<keyword evidence="3" id="KW-0862">Zinc</keyword>
<dbReference type="Gene3D" id="3.30.40.10">
    <property type="entry name" value="Zinc/RING finger domain, C3HC4 (zinc finger)"/>
    <property type="match status" value="1"/>
</dbReference>
<dbReference type="Pfam" id="PF17123">
    <property type="entry name" value="zf-RING_11"/>
    <property type="match status" value="1"/>
</dbReference>
<keyword evidence="1" id="KW-0479">Metal-binding</keyword>
<evidence type="ECO:0000313" key="7">
    <source>
        <dbReference type="Ensembl" id="ENSMODP00000042925.1"/>
    </source>
</evidence>
<keyword evidence="5" id="KW-0812">Transmembrane</keyword>
<reference evidence="7" key="3">
    <citation type="submission" date="2025-09" db="UniProtKB">
        <authorList>
            <consortium name="Ensembl"/>
        </authorList>
    </citation>
    <scope>IDENTIFICATION</scope>
</reference>
<dbReference type="Bgee" id="ENSMODG00000045052">
    <property type="expression patterns" value="Expressed in skeletal muscle tissue and 17 other cell types or tissues"/>
</dbReference>
<feature type="domain" description="RING-type" evidence="6">
    <location>
        <begin position="285"/>
        <end position="309"/>
    </location>
</feature>
<dbReference type="GO" id="GO:0061630">
    <property type="term" value="F:ubiquitin protein ligase activity"/>
    <property type="evidence" value="ECO:0000318"/>
    <property type="project" value="GO_Central"/>
</dbReference>
<keyword evidence="2" id="KW-0863">Zinc-finger</keyword>
<dbReference type="Ensembl" id="ENSMODT00000054160.1">
    <property type="protein sequence ID" value="ENSMODP00000042925.1"/>
    <property type="gene ID" value="ENSMODG00000045052.1"/>
</dbReference>
<evidence type="ECO:0000256" key="1">
    <source>
        <dbReference type="ARBA" id="ARBA00022723"/>
    </source>
</evidence>
<feature type="region of interest" description="Disordered" evidence="4">
    <location>
        <begin position="70"/>
        <end position="135"/>
    </location>
</feature>
<feature type="compositionally biased region" description="Basic and acidic residues" evidence="4">
    <location>
        <begin position="109"/>
        <end position="123"/>
    </location>
</feature>
<proteinExistence type="predicted"/>
<evidence type="ECO:0000256" key="3">
    <source>
        <dbReference type="ARBA" id="ARBA00022833"/>
    </source>
</evidence>
<sequence length="424" mass="45879">MTRDGSSSHWAESQAGPTSADPARRVTLGQSPNHGLALSALLPAADACSCLCGVLADWLRGRRARRESAWEESLEGRAWGRGAQSSVQGQCPAAAGGQERLPGQGPGGRRREPCGDEVRRGEGRSGGGGKGQVVCLSSGRREPALGRGREAVRREWRALGARKTPGSPLPGHAGGSLLVPFMALHQGSPRRPQRLPEGASFIGRRSSMSSDFQHYSFRMPNIGFQNLPLNIYIVVFGTAIFVFILSLLFCCYLIRLRHQAHKEFYAYKQVILKEKVKELNLHEICAVCLEDFKPKDELGICPCKHAFHRNKAYPWLRGNLLEAFVPIRSLQGRARPPHRSRLPSSPPSGGEKCLQNPLPLRSARAGPAFGGPLVGEARAAPREALLVPGLQGLRHGSRGLHCSLCSQPCGRCAALLGESLVVTQ</sequence>